<keyword evidence="2" id="KW-0472">Membrane</keyword>
<feature type="transmembrane region" description="Helical" evidence="2">
    <location>
        <begin position="121"/>
        <end position="144"/>
    </location>
</feature>
<dbReference type="PANTHER" id="PTHR36694:SF11">
    <property type="entry name" value="LP21121P-RELATED"/>
    <property type="match status" value="1"/>
</dbReference>
<accession>A0A8J9YR69</accession>
<dbReference type="AlphaFoldDB" id="A0A8J9YR69"/>
<feature type="transmembrane region" description="Helical" evidence="2">
    <location>
        <begin position="12"/>
        <end position="34"/>
    </location>
</feature>
<name>A0A8J9YR69_BRALA</name>
<organism evidence="3 4">
    <name type="scientific">Branchiostoma lanceolatum</name>
    <name type="common">Common lancelet</name>
    <name type="synonym">Amphioxus lanceolatum</name>
    <dbReference type="NCBI Taxonomy" id="7740"/>
    <lineage>
        <taxon>Eukaryota</taxon>
        <taxon>Metazoa</taxon>
        <taxon>Chordata</taxon>
        <taxon>Cephalochordata</taxon>
        <taxon>Leptocardii</taxon>
        <taxon>Amphioxiformes</taxon>
        <taxon>Branchiostomatidae</taxon>
        <taxon>Branchiostoma</taxon>
    </lineage>
</organism>
<proteinExistence type="predicted"/>
<feature type="transmembrane region" description="Helical" evidence="2">
    <location>
        <begin position="87"/>
        <end position="115"/>
    </location>
</feature>
<sequence>MAILETCCCGRSIREGSIVVGVLFSILHLIDLSFKANNMSRSSALGVPVSGTDAAGVTIDVVAFIIDGLMIYGVIKASIEYSTFIAVSMLLLVWVVFVVIILVAELIIVIVITAFARGPEVLIPAWIIYLLILGLVIYGVLVVYSHYQNLRDGVSEDDDGAAPPPSGPTQGTAASPPDGVYPQIWGNANYPTVYEMDRTRV</sequence>
<evidence type="ECO:0000256" key="1">
    <source>
        <dbReference type="SAM" id="MobiDB-lite"/>
    </source>
</evidence>
<feature type="transmembrane region" description="Helical" evidence="2">
    <location>
        <begin position="54"/>
        <end position="75"/>
    </location>
</feature>
<gene>
    <name evidence="3" type="primary">Hypp5862</name>
    <name evidence="3" type="ORF">BLAG_LOCUS3894</name>
</gene>
<dbReference type="Proteomes" id="UP000838412">
    <property type="component" value="Chromosome 11"/>
</dbReference>
<dbReference type="PANTHER" id="PTHR36694">
    <property type="entry name" value="PASIFLORA 1, ISOFORM A-RELATED"/>
    <property type="match status" value="1"/>
</dbReference>
<protein>
    <submittedName>
        <fullName evidence="3">Hypp5862 protein</fullName>
    </submittedName>
</protein>
<evidence type="ECO:0000313" key="3">
    <source>
        <dbReference type="EMBL" id="CAH1239661.1"/>
    </source>
</evidence>
<feature type="region of interest" description="Disordered" evidence="1">
    <location>
        <begin position="155"/>
        <end position="181"/>
    </location>
</feature>
<evidence type="ECO:0000256" key="2">
    <source>
        <dbReference type="SAM" id="Phobius"/>
    </source>
</evidence>
<dbReference type="EMBL" id="OV696696">
    <property type="protein sequence ID" value="CAH1239661.1"/>
    <property type="molecule type" value="Genomic_DNA"/>
</dbReference>
<reference evidence="3" key="1">
    <citation type="submission" date="2022-01" db="EMBL/GenBank/DDBJ databases">
        <authorList>
            <person name="Braso-Vives M."/>
        </authorList>
    </citation>
    <scope>NUCLEOTIDE SEQUENCE</scope>
</reference>
<keyword evidence="2" id="KW-1133">Transmembrane helix</keyword>
<dbReference type="OrthoDB" id="10572336at2759"/>
<keyword evidence="4" id="KW-1185">Reference proteome</keyword>
<keyword evidence="2" id="KW-0812">Transmembrane</keyword>
<evidence type="ECO:0000313" key="4">
    <source>
        <dbReference type="Proteomes" id="UP000838412"/>
    </source>
</evidence>